<keyword evidence="7 12" id="KW-0812">Transmembrane</keyword>
<feature type="transmembrane region" description="Helical" evidence="12">
    <location>
        <begin position="141"/>
        <end position="163"/>
    </location>
</feature>
<dbReference type="InterPro" id="IPR050428">
    <property type="entry name" value="TCS_sensor_his_kinase"/>
</dbReference>
<dbReference type="PANTHER" id="PTHR45436">
    <property type="entry name" value="SENSOR HISTIDINE KINASE YKOH"/>
    <property type="match status" value="1"/>
</dbReference>
<evidence type="ECO:0000256" key="5">
    <source>
        <dbReference type="ARBA" id="ARBA00022553"/>
    </source>
</evidence>
<dbReference type="InterPro" id="IPR005467">
    <property type="entry name" value="His_kinase_dom"/>
</dbReference>
<dbReference type="AlphaFoldDB" id="A0A0S2LZ17"/>
<dbReference type="InterPro" id="IPR004358">
    <property type="entry name" value="Sig_transdc_His_kin-like_C"/>
</dbReference>
<dbReference type="GO" id="GO:0000155">
    <property type="term" value="F:phosphorelay sensor kinase activity"/>
    <property type="evidence" value="ECO:0007669"/>
    <property type="project" value="InterPro"/>
</dbReference>
<evidence type="ECO:0000256" key="7">
    <source>
        <dbReference type="ARBA" id="ARBA00022692"/>
    </source>
</evidence>
<evidence type="ECO:0000313" key="14">
    <source>
        <dbReference type="EMBL" id="ALO66692.1"/>
    </source>
</evidence>
<dbReference type="InterPro" id="IPR003661">
    <property type="entry name" value="HisK_dim/P_dom"/>
</dbReference>
<evidence type="ECO:0000259" key="13">
    <source>
        <dbReference type="PROSITE" id="PS50109"/>
    </source>
</evidence>
<evidence type="ECO:0000256" key="6">
    <source>
        <dbReference type="ARBA" id="ARBA00022679"/>
    </source>
</evidence>
<evidence type="ECO:0000256" key="10">
    <source>
        <dbReference type="ARBA" id="ARBA00023012"/>
    </source>
</evidence>
<dbReference type="SMART" id="SM00388">
    <property type="entry name" value="HisKA"/>
    <property type="match status" value="1"/>
</dbReference>
<keyword evidence="5" id="KW-0597">Phosphoprotein</keyword>
<dbReference type="PROSITE" id="PS50109">
    <property type="entry name" value="HIS_KIN"/>
    <property type="match status" value="1"/>
</dbReference>
<organism evidence="14 15">
    <name type="scientific">Arthrobacter alpinus</name>
    <dbReference type="NCBI Taxonomy" id="656366"/>
    <lineage>
        <taxon>Bacteria</taxon>
        <taxon>Bacillati</taxon>
        <taxon>Actinomycetota</taxon>
        <taxon>Actinomycetes</taxon>
        <taxon>Micrococcales</taxon>
        <taxon>Micrococcaceae</taxon>
        <taxon>Arthrobacter</taxon>
    </lineage>
</organism>
<evidence type="ECO:0000313" key="15">
    <source>
        <dbReference type="Proteomes" id="UP000059574"/>
    </source>
</evidence>
<dbReference type="PANTHER" id="PTHR45436:SF15">
    <property type="entry name" value="SENSOR HISTIDINE KINASE CUSS"/>
    <property type="match status" value="1"/>
</dbReference>
<dbReference type="SMART" id="SM00387">
    <property type="entry name" value="HATPase_c"/>
    <property type="match status" value="1"/>
</dbReference>
<dbReference type="Proteomes" id="UP000059574">
    <property type="component" value="Chromosome"/>
</dbReference>
<dbReference type="Gene3D" id="1.10.287.130">
    <property type="match status" value="1"/>
</dbReference>
<reference evidence="14 15" key="2">
    <citation type="journal article" date="2016" name="J. Biotechnol.">
        <title>Complete genome sequence of Arthrobacter alpinus ERGS4:06, a yellow pigmented bacterium tolerant to cold and radiations isolated from Sikkim Himalaya.</title>
        <authorList>
            <person name="Kumar R."/>
            <person name="Singh D."/>
            <person name="Swarnkar M.K."/>
            <person name="Singh A.K."/>
            <person name="Kumar S."/>
        </authorList>
    </citation>
    <scope>NUCLEOTIDE SEQUENCE [LARGE SCALE GENOMIC DNA]</scope>
    <source>
        <strain evidence="14 15">ERGS4:06</strain>
    </source>
</reference>
<protein>
    <recommendedName>
        <fullName evidence="4">histidine kinase</fullName>
        <ecNumber evidence="4">2.7.13.3</ecNumber>
    </recommendedName>
</protein>
<dbReference type="EMBL" id="CP013200">
    <property type="protein sequence ID" value="ALO66692.1"/>
    <property type="molecule type" value="Genomic_DNA"/>
</dbReference>
<keyword evidence="10" id="KW-0902">Two-component regulatory system</keyword>
<evidence type="ECO:0000256" key="1">
    <source>
        <dbReference type="ARBA" id="ARBA00000085"/>
    </source>
</evidence>
<dbReference type="SUPFAM" id="SSF47384">
    <property type="entry name" value="Homodimeric domain of signal transducing histidine kinase"/>
    <property type="match status" value="1"/>
</dbReference>
<dbReference type="InterPro" id="IPR036890">
    <property type="entry name" value="HATPase_C_sf"/>
</dbReference>
<keyword evidence="8" id="KW-0418">Kinase</keyword>
<dbReference type="SUPFAM" id="SSF55874">
    <property type="entry name" value="ATPase domain of HSP90 chaperone/DNA topoisomerase II/histidine kinase"/>
    <property type="match status" value="1"/>
</dbReference>
<keyword evidence="9 12" id="KW-1133">Transmembrane helix</keyword>
<comment type="catalytic activity">
    <reaction evidence="1">
        <text>ATP + protein L-histidine = ADP + protein N-phospho-L-histidine.</text>
        <dbReference type="EC" id="2.7.13.3"/>
    </reaction>
</comment>
<dbReference type="InterPro" id="IPR036097">
    <property type="entry name" value="HisK_dim/P_sf"/>
</dbReference>
<evidence type="ECO:0000256" key="3">
    <source>
        <dbReference type="ARBA" id="ARBA00004236"/>
    </source>
</evidence>
<name>A0A0S2LZ17_9MICC</name>
<reference evidence="15" key="1">
    <citation type="submission" date="2015-11" db="EMBL/GenBank/DDBJ databases">
        <authorList>
            <person name="Kumar R."/>
            <person name="Singh D."/>
            <person name="Swarnkar M.K."/>
            <person name="Singh A.K."/>
            <person name="Kumar S."/>
        </authorList>
    </citation>
    <scope>NUCLEOTIDE SEQUENCE [LARGE SCALE GENOMIC DNA]</scope>
    <source>
        <strain evidence="15">ERGS4:06</strain>
    </source>
</reference>
<sequence>MHRRTMSLRFRLVTALVLFVLLVTAAAATWSYHRAFVEAQESQDGLLSRVAEIVKAPGVDFAQNDLSQAANQSGLVVEALDNKGMSHSLPTITSEGLTTISTEQGPQRVMVHSLSGGRRIAVAQPIAVRQDAVNETMLSTVMPIMLGALPLILVAWLVVAWALKPVDALRRELERRGDGSLAPLPRTSVPKELSGFLDALESHHQRASKALEGQRRFAAEAAHELRTPVAAVSFQAEHLLAATTDTDRIQRQNALRAGLARLRALCEQLLVLGDETPQADRLAPLEDVARLVAGNIVAMDDAEGSDVLWDLGDSGNASVPESGTRIVLQNLVHNAIRYAGSAGPIEVSARRGPSWIQIDVRDNGPGIREPEKALNAFHREAGQNTPGTGLGLAITARTLERLGGELQLLSRPEEGNGTLARVTIPLDGHSADNGSAPPRVP</sequence>
<dbReference type="Gene3D" id="3.30.565.10">
    <property type="entry name" value="Histidine kinase-like ATPase, C-terminal domain"/>
    <property type="match status" value="1"/>
</dbReference>
<comment type="subcellular location">
    <subcellularLocation>
        <location evidence="3">Cell membrane</location>
    </subcellularLocation>
    <subcellularLocation>
        <location evidence="2">Membrane</location>
        <topology evidence="2">Multi-pass membrane protein</topology>
    </subcellularLocation>
</comment>
<dbReference type="Pfam" id="PF02518">
    <property type="entry name" value="HATPase_c"/>
    <property type="match status" value="1"/>
</dbReference>
<evidence type="ECO:0000256" key="8">
    <source>
        <dbReference type="ARBA" id="ARBA00022777"/>
    </source>
</evidence>
<dbReference type="CDD" id="cd00075">
    <property type="entry name" value="HATPase"/>
    <property type="match status" value="1"/>
</dbReference>
<keyword evidence="11 12" id="KW-0472">Membrane</keyword>
<evidence type="ECO:0000256" key="12">
    <source>
        <dbReference type="SAM" id="Phobius"/>
    </source>
</evidence>
<accession>A0A0S2LZ17</accession>
<gene>
    <name evidence="14" type="ORF">AS189_09525</name>
</gene>
<dbReference type="PRINTS" id="PR00344">
    <property type="entry name" value="BCTRLSENSOR"/>
</dbReference>
<evidence type="ECO:0000256" key="9">
    <source>
        <dbReference type="ARBA" id="ARBA00022989"/>
    </source>
</evidence>
<evidence type="ECO:0000256" key="4">
    <source>
        <dbReference type="ARBA" id="ARBA00012438"/>
    </source>
</evidence>
<evidence type="ECO:0000256" key="11">
    <source>
        <dbReference type="ARBA" id="ARBA00023136"/>
    </source>
</evidence>
<keyword evidence="6" id="KW-0808">Transferase</keyword>
<evidence type="ECO:0000256" key="2">
    <source>
        <dbReference type="ARBA" id="ARBA00004141"/>
    </source>
</evidence>
<dbReference type="Pfam" id="PF00512">
    <property type="entry name" value="HisKA"/>
    <property type="match status" value="1"/>
</dbReference>
<dbReference type="GO" id="GO:0005886">
    <property type="term" value="C:plasma membrane"/>
    <property type="evidence" value="ECO:0007669"/>
    <property type="project" value="UniProtKB-SubCell"/>
</dbReference>
<feature type="domain" description="Histidine kinase" evidence="13">
    <location>
        <begin position="220"/>
        <end position="428"/>
    </location>
</feature>
<dbReference type="CDD" id="cd00082">
    <property type="entry name" value="HisKA"/>
    <property type="match status" value="1"/>
</dbReference>
<dbReference type="InterPro" id="IPR003594">
    <property type="entry name" value="HATPase_dom"/>
</dbReference>
<proteinExistence type="predicted"/>
<dbReference type="EC" id="2.7.13.3" evidence="4"/>